<name>A0A9P6NJ61_9BASI</name>
<dbReference type="EMBL" id="MU167282">
    <property type="protein sequence ID" value="KAG0145142.1"/>
    <property type="molecule type" value="Genomic_DNA"/>
</dbReference>
<dbReference type="Proteomes" id="UP000886653">
    <property type="component" value="Unassembled WGS sequence"/>
</dbReference>
<feature type="region of interest" description="Disordered" evidence="1">
    <location>
        <begin position="518"/>
        <end position="540"/>
    </location>
</feature>
<sequence>MEAYGRILQEAAAEGASANPESLAERIRELADGPLPDSEIARMENWYKVALQMAEPGEKNELDALSRRITIRPTSESPIGPSSVTAQAITSNLKSPNPSTSLKDEIQSFMAEDANLQWIVPVARSSSSQTTQQRHFPDYSAFFEFFGTHAQVFWKNIPFDKQLVLGAAEFLGLLGHFPPLTYETVERADQLEITISNARTSWNALLKFFQRWVEEKPLVLGRNRCSNVLARLRIGPQSYWWHGGKIQTSLDLLFELEEILLWGDQLSLGLSDMEFRNLPDRTQRLEKLLSIALSYASKVTVDGDLGGHNIYELSPLYFTFTLASGKEIATERFQMLLGPSEELLAPSLHELMEKESHVQPWWSDNLALKWLTLGFNPNRIGYFGVELYATRESWVLQLSRATQKFRSRFTDTSPGEMIGMQILFTKAGNGRSPSDWIPSGIVQKAIRSYNALMQPPGSHIYQIQPKTPKFHEIANTQSLIKAPDDSLLTWKALVGPKDSRVISNLQLELHPLSKSHSFIPSSLSSTANPSSLIEHEDSQVLHEPVDLGKKLESSDLSSKSPDLTVENHPLSEIPQKLVPAFTHTPPLHSLGNERLKEIDKKLEKIEIKEFEPTSKPVEKVTTEAVTPHNSDSLVDQPKTASSVNSDDFDEKKPIQPLHEDSSQKLEPIIENMDDGIKDLHEISTPPVLTSEESDKPKFQNKSGNLKSLSGLKKLKTWFLRFSSTKISNKNFDLTSGIKKWWNIIARWISDFLHRPLYDGRPRKMRF</sequence>
<proteinExistence type="predicted"/>
<dbReference type="OrthoDB" id="10380088at2759"/>
<feature type="compositionally biased region" description="Low complexity" evidence="1">
    <location>
        <begin position="520"/>
        <end position="532"/>
    </location>
</feature>
<protein>
    <submittedName>
        <fullName evidence="2">Uncharacterized protein</fullName>
    </submittedName>
</protein>
<gene>
    <name evidence="2" type="ORF">CROQUDRAFT_659088</name>
</gene>
<accession>A0A9P6NJ61</accession>
<evidence type="ECO:0000313" key="2">
    <source>
        <dbReference type="EMBL" id="KAG0145142.1"/>
    </source>
</evidence>
<feature type="compositionally biased region" description="Polar residues" evidence="1">
    <location>
        <begin position="623"/>
        <end position="645"/>
    </location>
</feature>
<organism evidence="2 3">
    <name type="scientific">Cronartium quercuum f. sp. fusiforme G11</name>
    <dbReference type="NCBI Taxonomy" id="708437"/>
    <lineage>
        <taxon>Eukaryota</taxon>
        <taxon>Fungi</taxon>
        <taxon>Dikarya</taxon>
        <taxon>Basidiomycota</taxon>
        <taxon>Pucciniomycotina</taxon>
        <taxon>Pucciniomycetes</taxon>
        <taxon>Pucciniales</taxon>
        <taxon>Coleosporiaceae</taxon>
        <taxon>Cronartium</taxon>
    </lineage>
</organism>
<keyword evidence="3" id="KW-1185">Reference proteome</keyword>
<feature type="region of interest" description="Disordered" evidence="1">
    <location>
        <begin position="616"/>
        <end position="654"/>
    </location>
</feature>
<evidence type="ECO:0000256" key="1">
    <source>
        <dbReference type="SAM" id="MobiDB-lite"/>
    </source>
</evidence>
<comment type="caution">
    <text evidence="2">The sequence shown here is derived from an EMBL/GenBank/DDBJ whole genome shotgun (WGS) entry which is preliminary data.</text>
</comment>
<reference evidence="2" key="1">
    <citation type="submission" date="2013-11" db="EMBL/GenBank/DDBJ databases">
        <title>Genome sequence of the fusiform rust pathogen reveals effectors for host alternation and coevolution with pine.</title>
        <authorList>
            <consortium name="DOE Joint Genome Institute"/>
            <person name="Smith K."/>
            <person name="Pendleton A."/>
            <person name="Kubisiak T."/>
            <person name="Anderson C."/>
            <person name="Salamov A."/>
            <person name="Aerts A."/>
            <person name="Riley R."/>
            <person name="Clum A."/>
            <person name="Lindquist E."/>
            <person name="Ence D."/>
            <person name="Campbell M."/>
            <person name="Kronenberg Z."/>
            <person name="Feau N."/>
            <person name="Dhillon B."/>
            <person name="Hamelin R."/>
            <person name="Burleigh J."/>
            <person name="Smith J."/>
            <person name="Yandell M."/>
            <person name="Nelson C."/>
            <person name="Grigoriev I."/>
            <person name="Davis J."/>
        </authorList>
    </citation>
    <scope>NUCLEOTIDE SEQUENCE</scope>
    <source>
        <strain evidence="2">G11</strain>
    </source>
</reference>
<evidence type="ECO:0000313" key="3">
    <source>
        <dbReference type="Proteomes" id="UP000886653"/>
    </source>
</evidence>
<dbReference type="AlphaFoldDB" id="A0A9P6NJ61"/>